<dbReference type="EMBL" id="WBKA01000001">
    <property type="protein sequence ID" value="KAB1633691.1"/>
    <property type="molecule type" value="Genomic_DNA"/>
</dbReference>
<protein>
    <submittedName>
        <fullName evidence="1">Aspartate/glutamate racemase family protein</fullName>
    </submittedName>
</protein>
<comment type="caution">
    <text evidence="1">The sequence shown here is derived from an EMBL/GenBank/DDBJ whole genome shotgun (WGS) entry which is preliminary data.</text>
</comment>
<evidence type="ECO:0000313" key="2">
    <source>
        <dbReference type="Proteomes" id="UP000481339"/>
    </source>
</evidence>
<proteinExistence type="predicted"/>
<organism evidence="1 2">
    <name type="scientific">Pseudoclavibacter caeni</name>
    <dbReference type="NCBI Taxonomy" id="908846"/>
    <lineage>
        <taxon>Bacteria</taxon>
        <taxon>Bacillati</taxon>
        <taxon>Actinomycetota</taxon>
        <taxon>Actinomycetes</taxon>
        <taxon>Micrococcales</taxon>
        <taxon>Microbacteriaceae</taxon>
        <taxon>Pseudoclavibacter</taxon>
    </lineage>
</organism>
<evidence type="ECO:0000313" key="1">
    <source>
        <dbReference type="EMBL" id="KAB1633691.1"/>
    </source>
</evidence>
<keyword evidence="2" id="KW-1185">Reference proteome</keyword>
<dbReference type="Proteomes" id="UP000481339">
    <property type="component" value="Unassembled WGS sequence"/>
</dbReference>
<dbReference type="OrthoDB" id="5465390at2"/>
<gene>
    <name evidence="1" type="ORF">F8O02_01835</name>
</gene>
<accession>A0A7C8BPC1</accession>
<name>A0A7C8BPC1_9MICO</name>
<dbReference type="AlphaFoldDB" id="A0A7C8BPC1"/>
<sequence length="263" mass="28867">MSCTWPNRRYGHLAPGTDDIRLRIGPGQNLGGFPIGIIFIDGVRYPYLPGNVCNGWTYDFPVRMRAVEGLEVRELFAADGSLRDRVIDTCLALQREGVRAISSGCGFFGTFQREVREALDIPVGLSSLIQVPWIEQVIKSDERIGVLTASAPDITPKLLEGCGIEHPERLVIRGLQDEPEFSAIVDSRGEFDNGGVRQEMIAATRELMATPGAPIGAILLECSDMPPYASDVQRAAGVPVFDFITLIRWLESSVAQTPYQGFL</sequence>
<dbReference type="NCBIfam" id="NF005679">
    <property type="entry name" value="PRK07475.1"/>
    <property type="match status" value="1"/>
</dbReference>
<dbReference type="RefSeq" id="WP_158035528.1">
    <property type="nucleotide sequence ID" value="NZ_BAAAZV010000018.1"/>
</dbReference>
<reference evidence="1 2" key="1">
    <citation type="submission" date="2019-09" db="EMBL/GenBank/DDBJ databases">
        <title>Phylogeny of genus Pseudoclavibacter and closely related genus.</title>
        <authorList>
            <person name="Li Y."/>
        </authorList>
    </citation>
    <scope>NUCLEOTIDE SEQUENCE [LARGE SCALE GENOMIC DNA]</scope>
    <source>
        <strain evidence="1 2">JCM 16921</strain>
    </source>
</reference>